<dbReference type="GO" id="GO:0004402">
    <property type="term" value="F:histone acetyltransferase activity"/>
    <property type="evidence" value="ECO:0007669"/>
    <property type="project" value="InterPro"/>
</dbReference>
<dbReference type="Proteomes" id="UP000751190">
    <property type="component" value="Unassembled WGS sequence"/>
</dbReference>
<accession>A0A8J5X8J6</accession>
<dbReference type="InterPro" id="IPR017380">
    <property type="entry name" value="Hist_AcTrfase_B-typ_cat-su"/>
</dbReference>
<dbReference type="GO" id="GO:0005634">
    <property type="term" value="C:nucleus"/>
    <property type="evidence" value="ECO:0007669"/>
    <property type="project" value="InterPro"/>
</dbReference>
<dbReference type="AlphaFoldDB" id="A0A8J5X8J6"/>
<dbReference type="InterPro" id="IPR037113">
    <property type="entry name" value="Hat1_N_sf"/>
</dbReference>
<dbReference type="OrthoDB" id="10253098at2759"/>
<name>A0A8J5X8J6_DIALT</name>
<evidence type="ECO:0000313" key="3">
    <source>
        <dbReference type="Proteomes" id="UP000751190"/>
    </source>
</evidence>
<evidence type="ECO:0000259" key="1">
    <source>
        <dbReference type="PROSITE" id="PS51186"/>
    </source>
</evidence>
<dbReference type="Pfam" id="PF00583">
    <property type="entry name" value="Acetyltransf_1"/>
    <property type="match status" value="1"/>
</dbReference>
<dbReference type="Gene3D" id="3.90.360.10">
    <property type="entry name" value="Histone acetyl transferase 1 (HAT1), N-terminal domain"/>
    <property type="match status" value="1"/>
</dbReference>
<dbReference type="OMA" id="ISRCHEV"/>
<sequence>MADAPPRGVADALDIQLGFCRSPDADADVLWAAPSFAPDHVDDGAVAEAARSSALRVELLFDRGSMHTLCRARGAGAADAIRTVAEPLPGGYTTDLAEWARRAAESDAEALCGAATGTLRDGSCVRRVDLTRAETVAFVMRLTNAMLWLIDGCTAIEIGPDGARWHLFSVWRDGALVAGATCFSFVVPVRRMRVCQFLVIPGEQRRGVGAQLLAAIYEAARSDGAMEVNVEDPCAGFRALRDAVDATRARALRAAIDASGGAAAPSMADVAAAKKELLLSNEQTQRLVEILRLRALDAGAAGAPAAASDDALTAFRVGCKRRLLKANDETLAHLPADERKRKLGEMFDEAADEYRRCARKLAD</sequence>
<dbReference type="PROSITE" id="PS51186">
    <property type="entry name" value="GNAT"/>
    <property type="match status" value="1"/>
</dbReference>
<proteinExistence type="predicted"/>
<gene>
    <name evidence="2" type="ORF">KFE25_003889</name>
</gene>
<dbReference type="CDD" id="cd04301">
    <property type="entry name" value="NAT_SF"/>
    <property type="match status" value="1"/>
</dbReference>
<dbReference type="GO" id="GO:0000781">
    <property type="term" value="C:chromosome, telomeric region"/>
    <property type="evidence" value="ECO:0007669"/>
    <property type="project" value="GOC"/>
</dbReference>
<comment type="caution">
    <text evidence="2">The sequence shown here is derived from an EMBL/GenBank/DDBJ whole genome shotgun (WGS) entry which is preliminary data.</text>
</comment>
<dbReference type="EMBL" id="JAGTXO010000015">
    <property type="protein sequence ID" value="KAG8463616.1"/>
    <property type="molecule type" value="Genomic_DNA"/>
</dbReference>
<evidence type="ECO:0000313" key="2">
    <source>
        <dbReference type="EMBL" id="KAG8463616.1"/>
    </source>
</evidence>
<dbReference type="PANTHER" id="PTHR12046">
    <property type="entry name" value="HISTONE ACETYLTRANSFERASE TYPE B CATALYTIC SUBUNIT"/>
    <property type="match status" value="1"/>
</dbReference>
<protein>
    <recommendedName>
        <fullName evidence="1">N-acetyltransferase domain-containing protein</fullName>
    </recommendedName>
</protein>
<dbReference type="InterPro" id="IPR000182">
    <property type="entry name" value="GNAT_dom"/>
</dbReference>
<keyword evidence="3" id="KW-1185">Reference proteome</keyword>
<dbReference type="InterPro" id="IPR016181">
    <property type="entry name" value="Acyl_CoA_acyltransferase"/>
</dbReference>
<dbReference type="SUPFAM" id="SSF55729">
    <property type="entry name" value="Acyl-CoA N-acyltransferases (Nat)"/>
    <property type="match status" value="1"/>
</dbReference>
<dbReference type="Gene3D" id="3.40.630.30">
    <property type="match status" value="1"/>
</dbReference>
<feature type="domain" description="N-acetyltransferase" evidence="1">
    <location>
        <begin position="125"/>
        <end position="259"/>
    </location>
</feature>
<organism evidence="2 3">
    <name type="scientific">Diacronema lutheri</name>
    <name type="common">Unicellular marine alga</name>
    <name type="synonym">Monochrysis lutheri</name>
    <dbReference type="NCBI Taxonomy" id="2081491"/>
    <lineage>
        <taxon>Eukaryota</taxon>
        <taxon>Haptista</taxon>
        <taxon>Haptophyta</taxon>
        <taxon>Pavlovophyceae</taxon>
        <taxon>Pavlovales</taxon>
        <taxon>Pavlovaceae</taxon>
        <taxon>Diacronema</taxon>
    </lineage>
</organism>
<reference evidence="2" key="1">
    <citation type="submission" date="2021-05" db="EMBL/GenBank/DDBJ databases">
        <title>The genome of the haptophyte Pavlova lutheri (Diacronema luteri, Pavlovales) - a model for lipid biosynthesis in eukaryotic algae.</title>
        <authorList>
            <person name="Hulatt C.J."/>
            <person name="Posewitz M.C."/>
        </authorList>
    </citation>
    <scope>NUCLEOTIDE SEQUENCE</scope>
    <source>
        <strain evidence="2">NIVA-4/92</strain>
    </source>
</reference>
<dbReference type="GO" id="GO:0031509">
    <property type="term" value="P:subtelomeric heterochromatin formation"/>
    <property type="evidence" value="ECO:0007669"/>
    <property type="project" value="InterPro"/>
</dbReference>